<dbReference type="Proteomes" id="UP001229244">
    <property type="component" value="Unassembled WGS sequence"/>
</dbReference>
<keyword evidence="2" id="KW-1185">Reference proteome</keyword>
<name>A0AAE3VNT9_9HYPH</name>
<evidence type="ECO:0000313" key="1">
    <source>
        <dbReference type="EMBL" id="MDQ0315380.1"/>
    </source>
</evidence>
<comment type="caution">
    <text evidence="1">The sequence shown here is derived from an EMBL/GenBank/DDBJ whole genome shotgun (WGS) entry which is preliminary data.</text>
</comment>
<evidence type="ECO:0000313" key="2">
    <source>
        <dbReference type="Proteomes" id="UP001229244"/>
    </source>
</evidence>
<proteinExistence type="predicted"/>
<gene>
    <name evidence="1" type="ORF">J2S73_001837</name>
</gene>
<organism evidence="1 2">
    <name type="scientific">Amorphus orientalis</name>
    <dbReference type="NCBI Taxonomy" id="649198"/>
    <lineage>
        <taxon>Bacteria</taxon>
        <taxon>Pseudomonadati</taxon>
        <taxon>Pseudomonadota</taxon>
        <taxon>Alphaproteobacteria</taxon>
        <taxon>Hyphomicrobiales</taxon>
        <taxon>Amorphaceae</taxon>
        <taxon>Amorphus</taxon>
    </lineage>
</organism>
<accession>A0AAE3VNT9</accession>
<dbReference type="AlphaFoldDB" id="A0AAE3VNT9"/>
<dbReference type="EMBL" id="JAUSUL010000002">
    <property type="protein sequence ID" value="MDQ0315380.1"/>
    <property type="molecule type" value="Genomic_DNA"/>
</dbReference>
<dbReference type="RefSeq" id="WP_306885215.1">
    <property type="nucleotide sequence ID" value="NZ_JAUSUL010000002.1"/>
</dbReference>
<reference evidence="1" key="1">
    <citation type="submission" date="2023-07" db="EMBL/GenBank/DDBJ databases">
        <title>Genomic Encyclopedia of Type Strains, Phase IV (KMG-IV): sequencing the most valuable type-strain genomes for metagenomic binning, comparative biology and taxonomic classification.</title>
        <authorList>
            <person name="Goeker M."/>
        </authorList>
    </citation>
    <scope>NUCLEOTIDE SEQUENCE</scope>
    <source>
        <strain evidence="1">DSM 21202</strain>
    </source>
</reference>
<sequence>MSEQIMLTVFLKHDQSQNLEEIQGHLAEQEWWTGFPPEGAEILSWNVVMGIGQIVTLRMPPEVLPKVNVELERRAWGVFSTEFFPTYDFLPVRERLTREWKDKTGKA</sequence>
<protein>
    <submittedName>
        <fullName evidence="1">Uncharacterized protein</fullName>
    </submittedName>
</protein>